<proteinExistence type="predicted"/>
<dbReference type="PATRIC" id="fig|1076.23.peg.4896"/>
<protein>
    <recommendedName>
        <fullName evidence="3">GcrA cell cycle regulator</fullName>
    </recommendedName>
</protein>
<dbReference type="RefSeq" id="WP_044415216.1">
    <property type="nucleotide sequence ID" value="NZ_JXXE01000450.1"/>
</dbReference>
<gene>
    <name evidence="1" type="ORF">OO17_21030</name>
</gene>
<evidence type="ECO:0008006" key="3">
    <source>
        <dbReference type="Google" id="ProtNLM"/>
    </source>
</evidence>
<dbReference type="Proteomes" id="UP000032515">
    <property type="component" value="Unassembled WGS sequence"/>
</dbReference>
<dbReference type="EMBL" id="JXXE01000450">
    <property type="protein sequence ID" value="KIZ39232.1"/>
    <property type="molecule type" value="Genomic_DNA"/>
</dbReference>
<accession>A0A0D7EIB7</accession>
<evidence type="ECO:0000313" key="2">
    <source>
        <dbReference type="Proteomes" id="UP000032515"/>
    </source>
</evidence>
<organism evidence="1 2">
    <name type="scientific">Rhodopseudomonas palustris</name>
    <dbReference type="NCBI Taxonomy" id="1076"/>
    <lineage>
        <taxon>Bacteria</taxon>
        <taxon>Pseudomonadati</taxon>
        <taxon>Pseudomonadota</taxon>
        <taxon>Alphaproteobacteria</taxon>
        <taxon>Hyphomicrobiales</taxon>
        <taxon>Nitrobacteraceae</taxon>
        <taxon>Rhodopseudomonas</taxon>
    </lineage>
</organism>
<evidence type="ECO:0000313" key="1">
    <source>
        <dbReference type="EMBL" id="KIZ39232.1"/>
    </source>
</evidence>
<name>A0A0D7EIB7_RHOPL</name>
<dbReference type="OrthoDB" id="8265703at2"/>
<comment type="caution">
    <text evidence="1">The sequence shown here is derived from an EMBL/GenBank/DDBJ whole genome shotgun (WGS) entry which is preliminary data.</text>
</comment>
<sequence length="82" mass="8838">MAISGKTNSCKVWDDQQIEQLKELVASGASPIRAAAALKRAQSSVQAKARKLGTPFMGSREAKRLRNAKIAAAEQQQGLTDR</sequence>
<dbReference type="AlphaFoldDB" id="A0A0D7EIB7"/>
<reference evidence="1 2" key="1">
    <citation type="submission" date="2014-11" db="EMBL/GenBank/DDBJ databases">
        <title>Genomics and ecophysiology of heterotrophic nitrogen fixing bacteria isolated from estuarine surface water.</title>
        <authorList>
            <person name="Bentzon-Tilia M."/>
            <person name="Severin I."/>
            <person name="Hansen L.H."/>
            <person name="Riemann L."/>
        </authorList>
    </citation>
    <scope>NUCLEOTIDE SEQUENCE [LARGE SCALE GENOMIC DNA]</scope>
    <source>
        <strain evidence="1 2">BAL398</strain>
    </source>
</reference>